<protein>
    <recommendedName>
        <fullName evidence="9 10">Multifunctional fusion protein</fullName>
    </recommendedName>
    <domain>
        <recommendedName>
            <fullName evidence="9">Protein translocase subunit SecD</fullName>
        </recommendedName>
    </domain>
    <domain>
        <recommendedName>
            <fullName evidence="10">Protein-export membrane protein SecF</fullName>
        </recommendedName>
    </domain>
</protein>
<evidence type="ECO:0000256" key="9">
    <source>
        <dbReference type="HAMAP-Rule" id="MF_01463"/>
    </source>
</evidence>
<comment type="subcellular location">
    <subcellularLocation>
        <location evidence="1 9">Cell membrane</location>
        <topology evidence="1 9">Multi-pass membrane protein</topology>
    </subcellularLocation>
</comment>
<feature type="transmembrane region" description="Helical" evidence="9">
    <location>
        <begin position="589"/>
        <end position="607"/>
    </location>
</feature>
<evidence type="ECO:0000256" key="1">
    <source>
        <dbReference type="ARBA" id="ARBA00004651"/>
    </source>
</evidence>
<dbReference type="Pfam" id="PF07549">
    <property type="entry name" value="Sec_GG"/>
    <property type="match status" value="2"/>
</dbReference>
<gene>
    <name evidence="9 15" type="primary">secD</name>
    <name evidence="10" type="synonym">secF</name>
    <name evidence="15" type="ORF">GCWU000342_00729</name>
</gene>
<feature type="transmembrane region" description="Helical" evidence="9">
    <location>
        <begin position="614"/>
        <end position="636"/>
    </location>
</feature>
<dbReference type="InterPro" id="IPR022813">
    <property type="entry name" value="SecD/SecF_arch_bac"/>
</dbReference>
<comment type="caution">
    <text evidence="9">Lacks conserved residue(s) required for the propagation of feature annotation.</text>
</comment>
<dbReference type="GO" id="GO:0043952">
    <property type="term" value="P:protein transport by the Sec complex"/>
    <property type="evidence" value="ECO:0007669"/>
    <property type="project" value="UniProtKB-UniRule"/>
</dbReference>
<dbReference type="NCBIfam" id="TIGR01129">
    <property type="entry name" value="secD"/>
    <property type="match status" value="1"/>
</dbReference>
<dbReference type="HOGENOM" id="CLU_007894_3_0_9"/>
<dbReference type="InterPro" id="IPR055344">
    <property type="entry name" value="SecD_SecF_C_bact"/>
</dbReference>
<feature type="transmembrane region" description="Helical" evidence="9">
    <location>
        <begin position="697"/>
        <end position="715"/>
    </location>
</feature>
<dbReference type="NCBIfam" id="TIGR00966">
    <property type="entry name" value="transloc_SecF"/>
    <property type="match status" value="1"/>
</dbReference>
<keyword evidence="2 9" id="KW-0813">Transport</keyword>
<evidence type="ECO:0000313" key="16">
    <source>
        <dbReference type="Proteomes" id="UP000003494"/>
    </source>
</evidence>
<evidence type="ECO:0000256" key="5">
    <source>
        <dbReference type="ARBA" id="ARBA00022927"/>
    </source>
</evidence>
<feature type="transmembrane region" description="Helical" evidence="9">
    <location>
        <begin position="380"/>
        <end position="402"/>
    </location>
</feature>
<evidence type="ECO:0000256" key="6">
    <source>
        <dbReference type="ARBA" id="ARBA00022989"/>
    </source>
</evidence>
<dbReference type="InterPro" id="IPR022646">
    <property type="entry name" value="SecD/SecF_CS"/>
</dbReference>
<dbReference type="AlphaFoldDB" id="C4G9S4"/>
<dbReference type="HAMAP" id="MF_01463_B">
    <property type="entry name" value="SecD_B"/>
    <property type="match status" value="1"/>
</dbReference>
<comment type="function">
    <text evidence="9">Part of the Sec protein translocase complex. Interacts with the SecYEG preprotein conducting channel. SecDF uses the proton motive force (PMF) to complete protein translocation after the ATP-dependent function of SecA.</text>
</comment>
<evidence type="ECO:0000256" key="4">
    <source>
        <dbReference type="ARBA" id="ARBA00022692"/>
    </source>
</evidence>
<comment type="caution">
    <text evidence="15">The sequence shown here is derived from an EMBL/GenBank/DDBJ whole genome shotgun (WGS) entry which is preliminary data.</text>
</comment>
<dbReference type="GO" id="GO:0006605">
    <property type="term" value="P:protein targeting"/>
    <property type="evidence" value="ECO:0007669"/>
    <property type="project" value="UniProtKB-UniRule"/>
</dbReference>
<feature type="domain" description="Protein export membrane protein SecD/SecF C-terminal" evidence="12">
    <location>
        <begin position="264"/>
        <end position="432"/>
    </location>
</feature>
<proteinExistence type="inferred from homology"/>
<dbReference type="PRINTS" id="PR01755">
    <property type="entry name" value="SECFTRNLCASE"/>
</dbReference>
<dbReference type="GO" id="GO:0015450">
    <property type="term" value="F:protein-transporting ATPase activity"/>
    <property type="evidence" value="ECO:0007669"/>
    <property type="project" value="InterPro"/>
</dbReference>
<evidence type="ECO:0000256" key="11">
    <source>
        <dbReference type="SAM" id="MobiDB-lite"/>
    </source>
</evidence>
<dbReference type="SUPFAM" id="SSF82866">
    <property type="entry name" value="Multidrug efflux transporter AcrB transmembrane domain"/>
    <property type="match status" value="2"/>
</dbReference>
<keyword evidence="4 9" id="KW-0812">Transmembrane</keyword>
<keyword evidence="8 9" id="KW-0472">Membrane</keyword>
<reference evidence="15" key="1">
    <citation type="submission" date="2009-04" db="EMBL/GenBank/DDBJ databases">
        <authorList>
            <person name="Weinstock G."/>
            <person name="Sodergren E."/>
            <person name="Clifton S."/>
            <person name="Fulton L."/>
            <person name="Fulton B."/>
            <person name="Courtney L."/>
            <person name="Fronick C."/>
            <person name="Harrison M."/>
            <person name="Strong C."/>
            <person name="Farmer C."/>
            <person name="Delahaunty K."/>
            <person name="Markovic C."/>
            <person name="Hall O."/>
            <person name="Minx P."/>
            <person name="Tomlinson C."/>
            <person name="Mitreva M."/>
            <person name="Nelson J."/>
            <person name="Hou S."/>
            <person name="Wollam A."/>
            <person name="Pepin K.H."/>
            <person name="Johnson M."/>
            <person name="Bhonagiri V."/>
            <person name="Nash W.E."/>
            <person name="Warren W."/>
            <person name="Chinwalla A."/>
            <person name="Mardis E.R."/>
            <person name="Wilson R.K."/>
        </authorList>
    </citation>
    <scope>NUCLEOTIDE SEQUENCE [LARGE SCALE GENOMIC DNA]</scope>
    <source>
        <strain evidence="15">DSM 14600</strain>
    </source>
</reference>
<dbReference type="InterPro" id="IPR022645">
    <property type="entry name" value="SecD/SecF_bac"/>
</dbReference>
<name>C4G9S4_9FIRM</name>
<keyword evidence="16" id="KW-1185">Reference proteome</keyword>
<feature type="transmembrane region" description="Helical" evidence="9">
    <location>
        <begin position="462"/>
        <end position="484"/>
    </location>
</feature>
<feature type="region of interest" description="Disordered" evidence="11">
    <location>
        <begin position="756"/>
        <end position="783"/>
    </location>
</feature>
<evidence type="ECO:0000256" key="3">
    <source>
        <dbReference type="ARBA" id="ARBA00022475"/>
    </source>
</evidence>
<feature type="transmembrane region" description="Helical" evidence="9">
    <location>
        <begin position="642"/>
        <end position="663"/>
    </location>
</feature>
<evidence type="ECO:0000256" key="7">
    <source>
        <dbReference type="ARBA" id="ARBA00023010"/>
    </source>
</evidence>
<feature type="domain" description="Protein translocase subunit SecDF P1" evidence="13">
    <location>
        <begin position="69"/>
        <end position="129"/>
    </location>
</feature>
<dbReference type="Gene3D" id="3.30.1360.200">
    <property type="match status" value="1"/>
</dbReference>
<feature type="transmembrane region" description="Helical" evidence="9">
    <location>
        <begin position="285"/>
        <end position="306"/>
    </location>
</feature>
<dbReference type="InterPro" id="IPR005791">
    <property type="entry name" value="SecD"/>
</dbReference>
<dbReference type="Gene3D" id="3.30.70.3400">
    <property type="match status" value="1"/>
</dbReference>
<dbReference type="eggNOG" id="COG0342">
    <property type="taxonomic scope" value="Bacteria"/>
</dbReference>
<dbReference type="eggNOG" id="COG0341">
    <property type="taxonomic scope" value="Bacteria"/>
</dbReference>
<feature type="domain" description="Protein export membrane protein SecD/SecF C-terminal" evidence="12">
    <location>
        <begin position="562"/>
        <end position="748"/>
    </location>
</feature>
<dbReference type="Pfam" id="PF21760">
    <property type="entry name" value="SecD_1st"/>
    <property type="match status" value="1"/>
</dbReference>
<dbReference type="NCBIfam" id="TIGR00916">
    <property type="entry name" value="2A0604s01"/>
    <property type="match status" value="1"/>
</dbReference>
<dbReference type="InterPro" id="IPR048634">
    <property type="entry name" value="SecD_SecF_C"/>
</dbReference>
<evidence type="ECO:0000256" key="2">
    <source>
        <dbReference type="ARBA" id="ARBA00022448"/>
    </source>
</evidence>
<feature type="domain" description="SecDF P1 head subdomain" evidence="14">
    <location>
        <begin position="160"/>
        <end position="262"/>
    </location>
</feature>
<dbReference type="Pfam" id="PF22599">
    <property type="entry name" value="SecDF_P1_head"/>
    <property type="match status" value="1"/>
</dbReference>
<dbReference type="InterPro" id="IPR048631">
    <property type="entry name" value="SecD_1st"/>
</dbReference>
<evidence type="ECO:0000313" key="15">
    <source>
        <dbReference type="EMBL" id="EEP29371.1"/>
    </source>
</evidence>
<feature type="transmembrane region" description="Helical" evidence="9">
    <location>
        <begin position="721"/>
        <end position="745"/>
    </location>
</feature>
<comment type="similarity">
    <text evidence="10">Belongs to the SecD/SecF family. SecF subfamily.</text>
</comment>
<accession>C4G9S4</accession>
<keyword evidence="3 9" id="KW-1003">Cell membrane</keyword>
<evidence type="ECO:0000259" key="14">
    <source>
        <dbReference type="Pfam" id="PF22599"/>
    </source>
</evidence>
<dbReference type="InterPro" id="IPR054384">
    <property type="entry name" value="SecDF_P1_head"/>
</dbReference>
<feature type="compositionally biased region" description="Basic residues" evidence="11">
    <location>
        <begin position="770"/>
        <end position="783"/>
    </location>
</feature>
<feature type="transmembrane region" description="Helical" evidence="9">
    <location>
        <begin position="408"/>
        <end position="441"/>
    </location>
</feature>
<feature type="transmembrane region" description="Helical" evidence="9">
    <location>
        <begin position="335"/>
        <end position="359"/>
    </location>
</feature>
<dbReference type="PANTHER" id="PTHR30081">
    <property type="entry name" value="PROTEIN-EXPORT MEMBRANE PROTEIN SEC"/>
    <property type="match status" value="1"/>
</dbReference>
<keyword evidence="6 9" id="KW-1133">Transmembrane helix</keyword>
<comment type="subunit">
    <text evidence="9">Forms a complex with SecF. Part of the essential Sec protein translocation apparatus which comprises SecA, SecYEG and auxiliary proteins SecDF. Other proteins may also be involved.</text>
</comment>
<dbReference type="HAMAP" id="MF_01464_B">
    <property type="entry name" value="SecF_B"/>
    <property type="match status" value="1"/>
</dbReference>
<dbReference type="GO" id="GO:0065002">
    <property type="term" value="P:intracellular protein transmembrane transport"/>
    <property type="evidence" value="ECO:0007669"/>
    <property type="project" value="UniProtKB-UniRule"/>
</dbReference>
<evidence type="ECO:0000256" key="10">
    <source>
        <dbReference type="HAMAP-Rule" id="MF_01464"/>
    </source>
</evidence>
<dbReference type="PANTHER" id="PTHR30081:SF1">
    <property type="entry name" value="PROTEIN TRANSLOCASE SUBUNIT SECD"/>
    <property type="match status" value="1"/>
</dbReference>
<dbReference type="Proteomes" id="UP000003494">
    <property type="component" value="Unassembled WGS sequence"/>
</dbReference>
<dbReference type="Gene3D" id="1.20.1640.10">
    <property type="entry name" value="Multidrug efflux transporter AcrB transmembrane domain"/>
    <property type="match status" value="2"/>
</dbReference>
<evidence type="ECO:0000259" key="13">
    <source>
        <dbReference type="Pfam" id="PF21760"/>
    </source>
</evidence>
<dbReference type="EMBL" id="ACIP02000001">
    <property type="protein sequence ID" value="EEP29371.1"/>
    <property type="molecule type" value="Genomic_DNA"/>
</dbReference>
<comment type="similarity">
    <text evidence="9">Belongs to the SecD/SecF family. SecD subfamily.</text>
</comment>
<sequence>MNRMKKRTAVLWLVILILVLGSLGVMSFNVIRQTRATDSKGLKLGLDLAGGVSITYQAKGDTPSSQQMKDTIAKLQSRIENDLGEGQTTTEANVYQVGDNRITVEIPGVKDANAMLAQLGTPGKLYFIKQTGSDGSANYQVSQQTGQYELTKSIEQLQSDGSIVLTGSDVTSSKAGYETQQTGAQKPVVQISLNENGTRAFADATTQAKAKGQSIGIYYDGKFVSVPRVDAAITDGSAVINGMSSYEEADKLATYIRIGGLDIELEELQSEVVGAQLGSNAVSTALLAAGVGLAIVMVFMIALYLLPGLAAAIALALYTVMTVAILYAFNVTLTLPGVAGVILSLGMAVDANAIIFARIREEISAGANVRNAVAAGFHKALGAIIDGNVTTLIAAAVLGLLGSGTVKGFAITLAIGVVLSMFTALLITRLIISIFMALGARDPKAYGKSREWPKINFIGRRWLFIGISLAVICAGVIGLGFHQLSAGKALNYSLEFSGGTSTTVSFDQAYNLQEAQSQIVPVFESVTGDHDVQVQTVQNSKQIIFKTRTLNLEERKSLNEALNQKFGVAESEISSENISSTIGGEMRRAALIAVIVAVFFMLIYIWLRFRDFRFASSAIIALVHDVLIVLTMYAIFRMSVGSAFIACILTVVGYSVNDTIVIFDRHRDNLKTLTDTSNEALAEMANEGVRETLGRSLSTSFTTAVMVLMLLILGTSTMREFAFPLLVGVISGTYSSIFIATPLWYMMRSHSKIKSADGSARVTANEEKAVRKKKKAQMAKTRR</sequence>
<dbReference type="GO" id="GO:0005886">
    <property type="term" value="C:plasma membrane"/>
    <property type="evidence" value="ECO:0007669"/>
    <property type="project" value="UniProtKB-SubCell"/>
</dbReference>
<comment type="subunit">
    <text evidence="10">Forms a complex with SecD. Part of the essential Sec protein translocation apparatus which comprises SecA, SecYEG and auxiliary proteins SecDF. Other proteins may also be involved.</text>
</comment>
<dbReference type="InterPro" id="IPR005665">
    <property type="entry name" value="SecF_bac"/>
</dbReference>
<feature type="transmembrane region" description="Helical" evidence="9">
    <location>
        <begin position="311"/>
        <end position="329"/>
    </location>
</feature>
<keyword evidence="5 9" id="KW-0653">Protein transport</keyword>
<dbReference type="Pfam" id="PF02355">
    <property type="entry name" value="SecD_SecF_C"/>
    <property type="match status" value="2"/>
</dbReference>
<evidence type="ECO:0000259" key="12">
    <source>
        <dbReference type="Pfam" id="PF02355"/>
    </source>
</evidence>
<evidence type="ECO:0000256" key="8">
    <source>
        <dbReference type="ARBA" id="ARBA00023136"/>
    </source>
</evidence>
<organism evidence="15 16">
    <name type="scientific">Shuttleworthella satelles DSM 14600</name>
    <dbReference type="NCBI Taxonomy" id="626523"/>
    <lineage>
        <taxon>Bacteria</taxon>
        <taxon>Bacillati</taxon>
        <taxon>Bacillota</taxon>
        <taxon>Clostridia</taxon>
        <taxon>Lachnospirales</taxon>
        <taxon>Lachnospiraceae</taxon>
        <taxon>Shuttleworthella</taxon>
    </lineage>
</organism>
<keyword evidence="7 9" id="KW-0811">Translocation</keyword>
<dbReference type="STRING" id="626523.GCWU000342_00729"/>